<dbReference type="AlphaFoldDB" id="A0A3Q2V544"/>
<dbReference type="GeneTree" id="ENSGT00440000033966"/>
<protein>
    <submittedName>
        <fullName evidence="1">Cyclin N-terminal domain containing 1</fullName>
    </submittedName>
</protein>
<name>A0A3Q2V544_HAPBU</name>
<keyword evidence="2" id="KW-1185">Reference proteome</keyword>
<dbReference type="Ensembl" id="ENSHBUT00000006663.1">
    <property type="protein sequence ID" value="ENSHBUP00000005635.1"/>
    <property type="gene ID" value="ENSHBUG00000007041.1"/>
</dbReference>
<dbReference type="GO" id="GO:0007131">
    <property type="term" value="P:reciprocal meiotic recombination"/>
    <property type="evidence" value="ECO:0007669"/>
    <property type="project" value="TreeGrafter"/>
</dbReference>
<evidence type="ECO:0000313" key="1">
    <source>
        <dbReference type="Ensembl" id="ENSHBUP00000005635.1"/>
    </source>
</evidence>
<dbReference type="PANTHER" id="PTHR21615">
    <property type="entry name" value="CYCLIN N-TERMINAL DOMAIN-CONTAINING PROTEIN 1"/>
    <property type="match status" value="1"/>
</dbReference>
<sequence>MAKRLFFSPSKSNAAGVKFGEASFDLLTDFLVNLDKRNKDNLPSSTKYCGNFKNKRVIEYILLITKKLRLDPLVGYHAVELLQRFMVKYIEDFITAPTPKGATSNRPRSYEDAVYNKLKDKFPLIIFSCVQLASKLSLHSHMIDNNTAVHFLHSVSCTVSKQTLLESELMVLKGLKFRLNVLNPLTYVEILLEVLGKGPYMHRKVYYIL</sequence>
<organism evidence="1 2">
    <name type="scientific">Haplochromis burtoni</name>
    <name type="common">Burton's mouthbrooder</name>
    <name type="synonym">Chromis burtoni</name>
    <dbReference type="NCBI Taxonomy" id="8153"/>
    <lineage>
        <taxon>Eukaryota</taxon>
        <taxon>Metazoa</taxon>
        <taxon>Chordata</taxon>
        <taxon>Craniata</taxon>
        <taxon>Vertebrata</taxon>
        <taxon>Euteleostomi</taxon>
        <taxon>Actinopterygii</taxon>
        <taxon>Neopterygii</taxon>
        <taxon>Teleostei</taxon>
        <taxon>Neoteleostei</taxon>
        <taxon>Acanthomorphata</taxon>
        <taxon>Ovalentaria</taxon>
        <taxon>Cichlomorphae</taxon>
        <taxon>Cichliformes</taxon>
        <taxon>Cichlidae</taxon>
        <taxon>African cichlids</taxon>
        <taxon>Pseudocrenilabrinae</taxon>
        <taxon>Haplochromini</taxon>
        <taxon>Haplochromis</taxon>
    </lineage>
</organism>
<reference evidence="1" key="1">
    <citation type="submission" date="2025-08" db="UniProtKB">
        <authorList>
            <consortium name="Ensembl"/>
        </authorList>
    </citation>
    <scope>IDENTIFICATION</scope>
</reference>
<dbReference type="InterPro" id="IPR036915">
    <property type="entry name" value="Cyclin-like_sf"/>
</dbReference>
<dbReference type="Gene3D" id="1.10.472.10">
    <property type="entry name" value="Cyclin-like"/>
    <property type="match status" value="1"/>
</dbReference>
<accession>A0A3Q2V544</accession>
<proteinExistence type="predicted"/>
<dbReference type="GO" id="GO:0035861">
    <property type="term" value="C:site of double-strand break"/>
    <property type="evidence" value="ECO:0007669"/>
    <property type="project" value="TreeGrafter"/>
</dbReference>
<dbReference type="SUPFAM" id="SSF47954">
    <property type="entry name" value="Cyclin-like"/>
    <property type="match status" value="1"/>
</dbReference>
<dbReference type="Proteomes" id="UP000264840">
    <property type="component" value="Unplaced"/>
</dbReference>
<dbReference type="STRING" id="8153.ENSHBUP00000005635"/>
<reference evidence="1" key="2">
    <citation type="submission" date="2025-09" db="UniProtKB">
        <authorList>
            <consortium name="Ensembl"/>
        </authorList>
    </citation>
    <scope>IDENTIFICATION</scope>
</reference>
<evidence type="ECO:0000313" key="2">
    <source>
        <dbReference type="Proteomes" id="UP000264840"/>
    </source>
</evidence>
<dbReference type="PANTHER" id="PTHR21615:SF2">
    <property type="entry name" value="CYCLIN N-TERMINAL DOMAIN-CONTAINING PROTEIN 1"/>
    <property type="match status" value="1"/>
</dbReference>